<comment type="caution">
    <text evidence="1">The sequence shown here is derived from an EMBL/GenBank/DDBJ whole genome shotgun (WGS) entry which is preliminary data.</text>
</comment>
<sequence length="79" mass="9652">MSDKEIFMYVKELGNLYLYDVLLEFIYPRVFVCEDSFNSKFLFYEMSSNHDKDVWLVSRISKLEYYDLIDRKKIDSKNI</sequence>
<protein>
    <submittedName>
        <fullName evidence="1">Uncharacterized protein</fullName>
    </submittedName>
</protein>
<evidence type="ECO:0000313" key="2">
    <source>
        <dbReference type="Proteomes" id="UP000460549"/>
    </source>
</evidence>
<accession>A0A7X2PAW6</accession>
<keyword evidence="2" id="KW-1185">Reference proteome</keyword>
<dbReference type="AlphaFoldDB" id="A0A7X2PAW6"/>
<dbReference type="RefSeq" id="WP_154424404.1">
    <property type="nucleotide sequence ID" value="NZ_VUNN01000002.1"/>
</dbReference>
<reference evidence="1 2" key="1">
    <citation type="submission" date="2019-08" db="EMBL/GenBank/DDBJ databases">
        <title>In-depth cultivation of the pig gut microbiome towards novel bacterial diversity and tailored functional studies.</title>
        <authorList>
            <person name="Wylensek D."/>
            <person name="Hitch T.C.A."/>
            <person name="Clavel T."/>
        </authorList>
    </citation>
    <scope>NUCLEOTIDE SEQUENCE [LARGE SCALE GENOMIC DNA]</scope>
    <source>
        <strain evidence="1 2">NM-380-WT-3C1</strain>
    </source>
</reference>
<dbReference type="EMBL" id="VUNN01000002">
    <property type="protein sequence ID" value="MSU05506.1"/>
    <property type="molecule type" value="Genomic_DNA"/>
</dbReference>
<evidence type="ECO:0000313" key="1">
    <source>
        <dbReference type="EMBL" id="MSU05506.1"/>
    </source>
</evidence>
<proteinExistence type="predicted"/>
<name>A0A7X2PAW6_9SPIO</name>
<gene>
    <name evidence="1" type="ORF">FYJ80_01755</name>
</gene>
<dbReference type="Proteomes" id="UP000460549">
    <property type="component" value="Unassembled WGS sequence"/>
</dbReference>
<organism evidence="1 2">
    <name type="scientific">Bullifex porci</name>
    <dbReference type="NCBI Taxonomy" id="2606638"/>
    <lineage>
        <taxon>Bacteria</taxon>
        <taxon>Pseudomonadati</taxon>
        <taxon>Spirochaetota</taxon>
        <taxon>Spirochaetia</taxon>
        <taxon>Spirochaetales</taxon>
        <taxon>Spirochaetaceae</taxon>
        <taxon>Bullifex</taxon>
    </lineage>
</organism>